<keyword evidence="3" id="KW-0378">Hydrolase</keyword>
<gene>
    <name evidence="3" type="ORF">FNH08_00190</name>
</gene>
<evidence type="ECO:0000256" key="1">
    <source>
        <dbReference type="ARBA" id="ARBA00008645"/>
    </source>
</evidence>
<dbReference type="Proteomes" id="UP000400924">
    <property type="component" value="Unassembled WGS sequence"/>
</dbReference>
<dbReference type="RefSeq" id="WP_152769149.1">
    <property type="nucleotide sequence ID" value="NZ_VJZC01000001.1"/>
</dbReference>
<sequence>MTLENPETAPLSPLVAAQHRAMPFTRLVDCGMDHADAHRLLSDTASGMPWEESAALLADTWLERARLAEGAGHLTTARESYQYASAALMFAQMAYQTDNDDKRELYARHTAATASAAGLAVPYASRIERVEIPHRDSTLTGWLCLPPTGAARATVVVWGGLSGWGAAYLRIADAYTARGLACLLAEGPGQGESRLRHGLYFDEKVTEGFARFIDLAEADSRLDGGMGVQGISFGGLFAAHLAAADPRVAAVVVNGAPAAPTTPEFRTAREQISAAVGTEDLDRVTEVMHSLRFDPDTHRVTCPLLLLHGGRDPLARYEDQEPFLRAADPATATLRIWPDGEHTLYNHAAERDAFTADWFTDHLTGDNFPNSEE</sequence>
<dbReference type="OrthoDB" id="9765647at2"/>
<protein>
    <submittedName>
        <fullName evidence="3">Alpha/beta hydrolase</fullName>
    </submittedName>
</protein>
<dbReference type="InterPro" id="IPR029058">
    <property type="entry name" value="AB_hydrolase_fold"/>
</dbReference>
<dbReference type="PANTHER" id="PTHR22946">
    <property type="entry name" value="DIENELACTONE HYDROLASE DOMAIN-CONTAINING PROTEIN-RELATED"/>
    <property type="match status" value="1"/>
</dbReference>
<evidence type="ECO:0000313" key="3">
    <source>
        <dbReference type="EMBL" id="MPY55662.1"/>
    </source>
</evidence>
<evidence type="ECO:0000313" key="4">
    <source>
        <dbReference type="Proteomes" id="UP000400924"/>
    </source>
</evidence>
<accession>A0A5N8X8B9</accession>
<feature type="domain" description="Serine aminopeptidase S33" evidence="2">
    <location>
        <begin position="150"/>
        <end position="262"/>
    </location>
</feature>
<name>A0A5N8X8B9_9ACTN</name>
<dbReference type="EMBL" id="VJZC01000001">
    <property type="protein sequence ID" value="MPY55662.1"/>
    <property type="molecule type" value="Genomic_DNA"/>
</dbReference>
<dbReference type="PANTHER" id="PTHR22946:SF12">
    <property type="entry name" value="CONIDIAL PIGMENT BIOSYNTHESIS PROTEIN AYG1 (AFU_ORTHOLOGUE AFUA_2G17550)"/>
    <property type="match status" value="1"/>
</dbReference>
<dbReference type="Gene3D" id="1.20.1440.110">
    <property type="entry name" value="acylaminoacyl peptidase"/>
    <property type="match status" value="1"/>
</dbReference>
<dbReference type="Gene3D" id="3.40.50.1820">
    <property type="entry name" value="alpha/beta hydrolase"/>
    <property type="match status" value="1"/>
</dbReference>
<reference evidence="3 4" key="1">
    <citation type="submission" date="2019-07" db="EMBL/GenBank/DDBJ databases">
        <title>New species of Amycolatopsis and Streptomyces.</title>
        <authorList>
            <person name="Duangmal K."/>
            <person name="Teo W.F.A."/>
            <person name="Lipun K."/>
        </authorList>
    </citation>
    <scope>NUCLEOTIDE SEQUENCE [LARGE SCALE GENOMIC DNA]</scope>
    <source>
        <strain evidence="3 4">NBRC 106415</strain>
    </source>
</reference>
<evidence type="ECO:0000259" key="2">
    <source>
        <dbReference type="Pfam" id="PF12146"/>
    </source>
</evidence>
<dbReference type="InterPro" id="IPR050261">
    <property type="entry name" value="FrsA_esterase"/>
</dbReference>
<proteinExistence type="inferred from homology"/>
<keyword evidence="4" id="KW-1185">Reference proteome</keyword>
<dbReference type="SUPFAM" id="SSF53474">
    <property type="entry name" value="alpha/beta-Hydrolases"/>
    <property type="match status" value="1"/>
</dbReference>
<dbReference type="GO" id="GO:0016787">
    <property type="term" value="F:hydrolase activity"/>
    <property type="evidence" value="ECO:0007669"/>
    <property type="project" value="UniProtKB-KW"/>
</dbReference>
<feature type="domain" description="Serine aminopeptidase S33" evidence="2">
    <location>
        <begin position="295"/>
        <end position="346"/>
    </location>
</feature>
<organism evidence="3 4">
    <name type="scientific">Streptomyces spongiae</name>
    <dbReference type="NCBI Taxonomy" id="565072"/>
    <lineage>
        <taxon>Bacteria</taxon>
        <taxon>Bacillati</taxon>
        <taxon>Actinomycetota</taxon>
        <taxon>Actinomycetes</taxon>
        <taxon>Kitasatosporales</taxon>
        <taxon>Streptomycetaceae</taxon>
        <taxon>Streptomyces</taxon>
    </lineage>
</organism>
<comment type="caution">
    <text evidence="3">The sequence shown here is derived from an EMBL/GenBank/DDBJ whole genome shotgun (WGS) entry which is preliminary data.</text>
</comment>
<dbReference type="AlphaFoldDB" id="A0A5N8X8B9"/>
<dbReference type="InterPro" id="IPR022742">
    <property type="entry name" value="Hydrolase_4"/>
</dbReference>
<comment type="similarity">
    <text evidence="1">Belongs to the AB hydrolase superfamily.</text>
</comment>
<dbReference type="Pfam" id="PF12146">
    <property type="entry name" value="Hydrolase_4"/>
    <property type="match status" value="2"/>
</dbReference>